<dbReference type="Proteomes" id="UP001050975">
    <property type="component" value="Unassembled WGS sequence"/>
</dbReference>
<accession>A0AAV3X6B5</accession>
<gene>
    <name evidence="2" type="ORF">MiSe_06420</name>
</gene>
<dbReference type="InterPro" id="IPR041049">
    <property type="entry name" value="DUF5615"/>
</dbReference>
<dbReference type="EMBL" id="BLAY01000006">
    <property type="protein sequence ID" value="GET35894.1"/>
    <property type="molecule type" value="Genomic_DNA"/>
</dbReference>
<keyword evidence="3" id="KW-1185">Reference proteome</keyword>
<evidence type="ECO:0000259" key="1">
    <source>
        <dbReference type="Pfam" id="PF18480"/>
    </source>
</evidence>
<evidence type="ECO:0000313" key="2">
    <source>
        <dbReference type="EMBL" id="GET35894.1"/>
    </source>
</evidence>
<evidence type="ECO:0000313" key="3">
    <source>
        <dbReference type="Proteomes" id="UP001050975"/>
    </source>
</evidence>
<dbReference type="Pfam" id="PF18480">
    <property type="entry name" value="DUF5615"/>
    <property type="match status" value="1"/>
</dbReference>
<protein>
    <recommendedName>
        <fullName evidence="1">DUF5615 domain-containing protein</fullName>
    </recommendedName>
</protein>
<sequence length="114" mass="12637">MKLFATLYSDEDVSMLVATLLRGKGFNVTTVHSEGMLGASDREQLAYAASVERCLLTHNRVDFERLHLKYIADGQQHSGIIIVPQKTPHEIAQLLGILLDALTADEIANQLLYV</sequence>
<feature type="domain" description="DUF5615" evidence="1">
    <location>
        <begin position="7"/>
        <end position="112"/>
    </location>
</feature>
<dbReference type="RefSeq" id="WP_226574727.1">
    <property type="nucleotide sequence ID" value="NZ_BLAY01000006.1"/>
</dbReference>
<organism evidence="2 3">
    <name type="scientific">Microseira wollei NIES-4236</name>
    <dbReference type="NCBI Taxonomy" id="2530354"/>
    <lineage>
        <taxon>Bacteria</taxon>
        <taxon>Bacillati</taxon>
        <taxon>Cyanobacteriota</taxon>
        <taxon>Cyanophyceae</taxon>
        <taxon>Oscillatoriophycideae</taxon>
        <taxon>Aerosakkonematales</taxon>
        <taxon>Aerosakkonemataceae</taxon>
        <taxon>Microseira</taxon>
    </lineage>
</organism>
<comment type="caution">
    <text evidence="2">The sequence shown here is derived from an EMBL/GenBank/DDBJ whole genome shotgun (WGS) entry which is preliminary data.</text>
</comment>
<dbReference type="AlphaFoldDB" id="A0AAV3X6B5"/>
<name>A0AAV3X6B5_9CYAN</name>
<proteinExistence type="predicted"/>
<reference evidence="2" key="1">
    <citation type="submission" date="2019-10" db="EMBL/GenBank/DDBJ databases">
        <title>Draft genome sequece of Microseira wollei NIES-4236.</title>
        <authorList>
            <person name="Yamaguchi H."/>
            <person name="Suzuki S."/>
            <person name="Kawachi M."/>
        </authorList>
    </citation>
    <scope>NUCLEOTIDE SEQUENCE</scope>
    <source>
        <strain evidence="2">NIES-4236</strain>
    </source>
</reference>